<evidence type="ECO:0008006" key="5">
    <source>
        <dbReference type="Google" id="ProtNLM"/>
    </source>
</evidence>
<keyword evidence="3" id="KW-1185">Reference proteome</keyword>
<organism evidence="2 3">
    <name type="scientific">Fundicoccus ignavus</name>
    <dbReference type="NCBI Taxonomy" id="2664442"/>
    <lineage>
        <taxon>Bacteria</taxon>
        <taxon>Bacillati</taxon>
        <taxon>Bacillota</taxon>
        <taxon>Bacilli</taxon>
        <taxon>Lactobacillales</taxon>
        <taxon>Aerococcaceae</taxon>
        <taxon>Fundicoccus</taxon>
    </lineage>
</organism>
<evidence type="ECO:0000313" key="3">
    <source>
        <dbReference type="Proteomes" id="UP000430975"/>
    </source>
</evidence>
<dbReference type="EMBL" id="WJQR01000004">
    <property type="protein sequence ID" value="MRI81379.1"/>
    <property type="molecule type" value="Genomic_DNA"/>
</dbReference>
<dbReference type="RefSeq" id="WP_153861754.1">
    <property type="nucleotide sequence ID" value="NZ_WJQR01000004.1"/>
</dbReference>
<protein>
    <recommendedName>
        <fullName evidence="5">V-type ATP synthase subunit E</fullName>
    </recommendedName>
</protein>
<comment type="caution">
    <text evidence="2">The sequence shown here is derived from an EMBL/GenBank/DDBJ whole genome shotgun (WGS) entry which is preliminary data.</text>
</comment>
<name>A0A6I2GC77_9LACT</name>
<dbReference type="InterPro" id="IPR038495">
    <property type="entry name" value="ATPase_E_C"/>
</dbReference>
<sequence length="194" mass="22672">MSELTQLKDSVLAQANEKGQLKLERAQHEHAKEYQTKRDQLIHDKEALRRHKISELKDSYMRRMQQISNQQRLTSLNSKQQVLTVLFDGAVEVMNNWSSEEQLDFVRKILKKFEERELVLTFGELTKKVITETAIHQLKSEFPKVSINDETIAKEGGFILTEDRIDFNYLYTKLVEATRNEINLEIAKEAFGTD</sequence>
<dbReference type="EMBL" id="WJQS01000004">
    <property type="protein sequence ID" value="MRI85370.1"/>
    <property type="molecule type" value="Genomic_DNA"/>
</dbReference>
<evidence type="ECO:0000313" key="4">
    <source>
        <dbReference type="Proteomes" id="UP000469870"/>
    </source>
</evidence>
<dbReference type="AlphaFoldDB" id="A0A6I2GC77"/>
<dbReference type="Proteomes" id="UP000430975">
    <property type="component" value="Unassembled WGS sequence"/>
</dbReference>
<evidence type="ECO:0000313" key="1">
    <source>
        <dbReference type="EMBL" id="MRI81379.1"/>
    </source>
</evidence>
<dbReference type="SUPFAM" id="SSF160527">
    <property type="entry name" value="V-type ATPase subunit E-like"/>
    <property type="match status" value="1"/>
</dbReference>
<evidence type="ECO:0000313" key="2">
    <source>
        <dbReference type="EMBL" id="MRI85370.1"/>
    </source>
</evidence>
<dbReference type="Gene3D" id="3.30.2320.30">
    <property type="entry name" value="ATP synthase, E subunit, C-terminal"/>
    <property type="match status" value="1"/>
</dbReference>
<reference evidence="3 4" key="1">
    <citation type="submission" date="2019-11" db="EMBL/GenBank/DDBJ databases">
        <title>Characterisation of Fundicoccus ignavus gen. nov. sp. nov., a novel genus of the family Aerococcaceae isolated from bulk tank milk.</title>
        <authorList>
            <person name="Siebert A."/>
            <person name="Huptas C."/>
            <person name="Wenning M."/>
            <person name="Scherer S."/>
            <person name="Doll E.V."/>
        </authorList>
    </citation>
    <scope>NUCLEOTIDE SEQUENCE [LARGE SCALE GENOMIC DNA]</scope>
    <source>
        <strain evidence="1 4">DSM 109653</strain>
        <strain evidence="2 3">WS4759</strain>
    </source>
</reference>
<accession>A0A6I2GC77</accession>
<gene>
    <name evidence="2" type="ORF">GIY09_05695</name>
    <name evidence="1" type="ORF">GIY11_05040</name>
</gene>
<dbReference type="Proteomes" id="UP000469870">
    <property type="component" value="Unassembled WGS sequence"/>
</dbReference>
<proteinExistence type="predicted"/>